<protein>
    <recommendedName>
        <fullName evidence="4">Ssl1498 family light-harvesting-like protein</fullName>
    </recommendedName>
</protein>
<dbReference type="Proteomes" id="UP001595847">
    <property type="component" value="Unassembled WGS sequence"/>
</dbReference>
<gene>
    <name evidence="2" type="ORF">ACFOVU_04860</name>
</gene>
<organism evidence="2 3">
    <name type="scientific">Nocardiopsis sediminis</name>
    <dbReference type="NCBI Taxonomy" id="1778267"/>
    <lineage>
        <taxon>Bacteria</taxon>
        <taxon>Bacillati</taxon>
        <taxon>Actinomycetota</taxon>
        <taxon>Actinomycetes</taxon>
        <taxon>Streptosporangiales</taxon>
        <taxon>Nocardiopsidaceae</taxon>
        <taxon>Nocardiopsis</taxon>
    </lineage>
</organism>
<keyword evidence="1" id="KW-1133">Transmembrane helix</keyword>
<evidence type="ECO:0000313" key="2">
    <source>
        <dbReference type="EMBL" id="MFC3995231.1"/>
    </source>
</evidence>
<feature type="transmembrane region" description="Helical" evidence="1">
    <location>
        <begin position="42"/>
        <end position="63"/>
    </location>
</feature>
<keyword evidence="1" id="KW-0812">Transmembrane</keyword>
<keyword evidence="3" id="KW-1185">Reference proteome</keyword>
<sequence length="64" mass="6863">MPDNNVNEEPQPDPAGSTTMFRRFVADNNEPEVAPKRPVTPYVLAAVGALVAIGLIVAVVVMWS</sequence>
<dbReference type="EMBL" id="JBHSBH010000004">
    <property type="protein sequence ID" value="MFC3995231.1"/>
    <property type="molecule type" value="Genomic_DNA"/>
</dbReference>
<evidence type="ECO:0008006" key="4">
    <source>
        <dbReference type="Google" id="ProtNLM"/>
    </source>
</evidence>
<accession>A0ABV8FJZ9</accession>
<comment type="caution">
    <text evidence="2">The sequence shown here is derived from an EMBL/GenBank/DDBJ whole genome shotgun (WGS) entry which is preliminary data.</text>
</comment>
<proteinExistence type="predicted"/>
<reference evidence="3" key="1">
    <citation type="journal article" date="2019" name="Int. J. Syst. Evol. Microbiol.">
        <title>The Global Catalogue of Microorganisms (GCM) 10K type strain sequencing project: providing services to taxonomists for standard genome sequencing and annotation.</title>
        <authorList>
            <consortium name="The Broad Institute Genomics Platform"/>
            <consortium name="The Broad Institute Genome Sequencing Center for Infectious Disease"/>
            <person name="Wu L."/>
            <person name="Ma J."/>
        </authorList>
    </citation>
    <scope>NUCLEOTIDE SEQUENCE [LARGE SCALE GENOMIC DNA]</scope>
    <source>
        <strain evidence="3">TBRC 1826</strain>
    </source>
</reference>
<evidence type="ECO:0000313" key="3">
    <source>
        <dbReference type="Proteomes" id="UP001595847"/>
    </source>
</evidence>
<evidence type="ECO:0000256" key="1">
    <source>
        <dbReference type="SAM" id="Phobius"/>
    </source>
</evidence>
<name>A0ABV8FJZ9_9ACTN</name>
<dbReference type="RefSeq" id="WP_378530168.1">
    <property type="nucleotide sequence ID" value="NZ_JBHSBH010000004.1"/>
</dbReference>
<keyword evidence="1" id="KW-0472">Membrane</keyword>